<sequence length="479" mass="54925">MEKNLPLIIRGKLLEKLSSNHELLFEHSKILIPKLDYFDVENIMEGSHLNYDNLNINQIINFLYTVGQRWKSEEYSRRRAYIRSLINYLGYSPQMAKLEANWIAMILCSKSALYDIVDTELGSVHVQDEWLPQGECYVKAFPKGRVMHLLAGNVPLSGVTSILRGVLTKNQNVIRVSASDPFTAHALAMSFIDVDPNHPISRSISVLYWPHTSDTTLAEKLLSHMDAVVAWGGRDAIDWAVKHSPSHIDVLKFGPKKSFTVLDHPADLEEAASGVAHDICFYDQNACFSTQNIYFSGDKYEEFKSKLVEKLNLYQEVLPKSKQSFDDEALFSMTRLECLFSGLKVISEPENNWMIIESEPGVEYNHPLSRCVYIHKINKVDDVVQYIEKHQTQTISFYPWESSKKYRDAFAAKGVERIVESGMNNIFRAGGAHDAMRPLQRLVRFVSHERPYNFTTKDVSVEIEQTRFLEEDKFLVFVP</sequence>
<dbReference type="Proteomes" id="UP000863257">
    <property type="component" value="Unassembled WGS sequence"/>
</dbReference>
<dbReference type="InterPro" id="IPR008670">
    <property type="entry name" value="CoA_reduct_LuxC"/>
</dbReference>
<keyword evidence="6 8" id="KW-0455">Luminescence</keyword>
<keyword evidence="4 8" id="KW-0521">NADP</keyword>
<dbReference type="Gene3D" id="3.40.309.10">
    <property type="entry name" value="Aldehyde Dehydrogenase, Chain A, domain 2"/>
    <property type="match status" value="1"/>
</dbReference>
<evidence type="ECO:0000256" key="5">
    <source>
        <dbReference type="ARBA" id="ARBA00023002"/>
    </source>
</evidence>
<dbReference type="InterPro" id="IPR016161">
    <property type="entry name" value="Ald_DH/histidinol_DH"/>
</dbReference>
<dbReference type="EMBL" id="DACRBY010000005">
    <property type="protein sequence ID" value="HAS8539284.1"/>
    <property type="molecule type" value="Genomic_DNA"/>
</dbReference>
<evidence type="ECO:0000256" key="7">
    <source>
        <dbReference type="ARBA" id="ARBA00049412"/>
    </source>
</evidence>
<evidence type="ECO:0000256" key="6">
    <source>
        <dbReference type="ARBA" id="ARBA00023223"/>
    </source>
</evidence>
<comment type="similarity">
    <text evidence="3 8">Belongs to the LuxC family.</text>
</comment>
<comment type="catalytic activity">
    <reaction evidence="7 8">
        <text>a long-chain fatty aldehyde + NADP(+) + CoA = a long-chain fatty acyl-CoA + NADPH + H(+)</text>
        <dbReference type="Rhea" id="RHEA:15437"/>
        <dbReference type="ChEBI" id="CHEBI:15378"/>
        <dbReference type="ChEBI" id="CHEBI:17176"/>
        <dbReference type="ChEBI" id="CHEBI:57287"/>
        <dbReference type="ChEBI" id="CHEBI:57783"/>
        <dbReference type="ChEBI" id="CHEBI:58349"/>
        <dbReference type="ChEBI" id="CHEBI:83139"/>
        <dbReference type="EC" id="1.2.1.50"/>
    </reaction>
</comment>
<name>A0A8H9K713_VIBVL</name>
<dbReference type="InterPro" id="IPR016162">
    <property type="entry name" value="Ald_DH_N"/>
</dbReference>
<comment type="caution">
    <text evidence="9">The sequence shown here is derived from an EMBL/GenBank/DDBJ whole genome shotgun (WGS) entry which is preliminary data.</text>
</comment>
<evidence type="ECO:0000256" key="3">
    <source>
        <dbReference type="ARBA" id="ARBA00010915"/>
    </source>
</evidence>
<dbReference type="EC" id="1.2.1.50" evidence="8"/>
<dbReference type="Pfam" id="PF05893">
    <property type="entry name" value="LuxC"/>
    <property type="match status" value="1"/>
</dbReference>
<evidence type="ECO:0000256" key="4">
    <source>
        <dbReference type="ARBA" id="ARBA00022857"/>
    </source>
</evidence>
<reference evidence="9" key="1">
    <citation type="journal article" date="2018" name="Genome Biol.">
        <title>SKESA: strategic k-mer extension for scrupulous assemblies.</title>
        <authorList>
            <person name="Souvorov A."/>
            <person name="Agarwala R."/>
            <person name="Lipman D.J."/>
        </authorList>
    </citation>
    <scope>NUCLEOTIDE SEQUENCE</scope>
    <source>
        <strain evidence="9">BCW_3452</strain>
    </source>
</reference>
<dbReference type="CDD" id="cd07080">
    <property type="entry name" value="ALDH_Acyl-CoA-Red_LuxC"/>
    <property type="match status" value="1"/>
</dbReference>
<evidence type="ECO:0000313" key="9">
    <source>
        <dbReference type="EMBL" id="HAS8539284.1"/>
    </source>
</evidence>
<evidence type="ECO:0000256" key="8">
    <source>
        <dbReference type="PIRNR" id="PIRNR009414"/>
    </source>
</evidence>
<dbReference type="GO" id="GO:0003995">
    <property type="term" value="F:acyl-CoA dehydrogenase activity"/>
    <property type="evidence" value="ECO:0007669"/>
    <property type="project" value="InterPro"/>
</dbReference>
<organism evidence="9">
    <name type="scientific">Vibrio vulnificus</name>
    <dbReference type="NCBI Taxonomy" id="672"/>
    <lineage>
        <taxon>Bacteria</taxon>
        <taxon>Pseudomonadati</taxon>
        <taxon>Pseudomonadota</taxon>
        <taxon>Gammaproteobacteria</taxon>
        <taxon>Vibrionales</taxon>
        <taxon>Vibrionaceae</taxon>
        <taxon>Vibrio</taxon>
    </lineage>
</organism>
<dbReference type="SUPFAM" id="SSF53720">
    <property type="entry name" value="ALDH-like"/>
    <property type="match status" value="1"/>
</dbReference>
<dbReference type="AlphaFoldDB" id="A0A8H9K713"/>
<evidence type="ECO:0000256" key="2">
    <source>
        <dbReference type="ARBA" id="ARBA00004908"/>
    </source>
</evidence>
<accession>A0A8H9K713</accession>
<evidence type="ECO:0000256" key="1">
    <source>
        <dbReference type="ARBA" id="ARBA00003277"/>
    </source>
</evidence>
<dbReference type="UniPathway" id="UPA00569"/>
<reference evidence="9" key="2">
    <citation type="submission" date="2019-01" db="EMBL/GenBank/DDBJ databases">
        <authorList>
            <consortium name="NCBI Pathogen Detection Project"/>
        </authorList>
    </citation>
    <scope>NUCLEOTIDE SEQUENCE</scope>
    <source>
        <strain evidence="9">BCW_3452</strain>
    </source>
</reference>
<protein>
    <recommendedName>
        <fullName evidence="8">Acyl-CoA reductase</fullName>
        <ecNumber evidence="8">1.2.1.50</ecNumber>
    </recommendedName>
</protein>
<gene>
    <name evidence="9" type="ORF">I7730_05740</name>
</gene>
<keyword evidence="5 8" id="KW-0560">Oxidoreductase</keyword>
<dbReference type="GO" id="GO:0008218">
    <property type="term" value="P:bioluminescence"/>
    <property type="evidence" value="ECO:0007669"/>
    <property type="project" value="UniProtKB-KW"/>
</dbReference>
<dbReference type="RefSeq" id="WP_154185832.1">
    <property type="nucleotide sequence ID" value="NZ_CP035783.1"/>
</dbReference>
<dbReference type="Gene3D" id="3.40.605.10">
    <property type="entry name" value="Aldehyde Dehydrogenase, Chain A, domain 1"/>
    <property type="match status" value="1"/>
</dbReference>
<dbReference type="InterPro" id="IPR016163">
    <property type="entry name" value="Ald_DH_C"/>
</dbReference>
<comment type="pathway">
    <text evidence="2 8">Lipid metabolism; fatty acid reduction for biolumincescence.</text>
</comment>
<comment type="function">
    <text evidence="1 8">LuxC is the fatty acid reductase enzyme responsible for synthesis of the aldehyde substrate for the luminescent reaction catalyzed by luciferase.</text>
</comment>
<proteinExistence type="inferred from homology"/>
<dbReference type="GO" id="GO:0050062">
    <property type="term" value="F:long-chain-fatty-acyl-CoA reductase activity"/>
    <property type="evidence" value="ECO:0007669"/>
    <property type="project" value="UniProtKB-EC"/>
</dbReference>
<dbReference type="PIRSF" id="PIRSF009414">
    <property type="entry name" value="LuxC"/>
    <property type="match status" value="1"/>
</dbReference>